<keyword evidence="8" id="KW-0238">DNA-binding</keyword>
<evidence type="ECO:0000256" key="6">
    <source>
        <dbReference type="ARBA" id="ARBA00022833"/>
    </source>
</evidence>
<evidence type="ECO:0000256" key="3">
    <source>
        <dbReference type="ARBA" id="ARBA00022723"/>
    </source>
</evidence>
<dbReference type="AlphaFoldDB" id="A0A9J6DVL7"/>
<dbReference type="GO" id="GO:0008270">
    <property type="term" value="F:zinc ion binding"/>
    <property type="evidence" value="ECO:0007669"/>
    <property type="project" value="UniProtKB-KW"/>
</dbReference>
<accession>A0A9J6DVL7</accession>
<evidence type="ECO:0000313" key="14">
    <source>
        <dbReference type="Proteomes" id="UP000821866"/>
    </source>
</evidence>
<comment type="subcellular location">
    <subcellularLocation>
        <location evidence="1">Nucleus</location>
    </subcellularLocation>
</comment>
<keyword evidence="6" id="KW-0862">Zinc</keyword>
<feature type="domain" description="C2H2-type" evidence="12">
    <location>
        <begin position="56"/>
        <end position="75"/>
    </location>
</feature>
<keyword evidence="14" id="KW-1185">Reference proteome</keyword>
<dbReference type="InterPro" id="IPR036236">
    <property type="entry name" value="Znf_C2H2_sf"/>
</dbReference>
<feature type="domain" description="C2H2-type" evidence="12">
    <location>
        <begin position="74"/>
        <end position="101"/>
    </location>
</feature>
<evidence type="ECO:0000256" key="1">
    <source>
        <dbReference type="ARBA" id="ARBA00004123"/>
    </source>
</evidence>
<reference evidence="13" key="1">
    <citation type="journal article" date="2020" name="Cell">
        <title>Large-Scale Comparative Analyses of Tick Genomes Elucidate Their Genetic Diversity and Vector Capacities.</title>
        <authorList>
            <consortium name="Tick Genome and Microbiome Consortium (TIGMIC)"/>
            <person name="Jia N."/>
            <person name="Wang J."/>
            <person name="Shi W."/>
            <person name="Du L."/>
            <person name="Sun Y."/>
            <person name="Zhan W."/>
            <person name="Jiang J.F."/>
            <person name="Wang Q."/>
            <person name="Zhang B."/>
            <person name="Ji P."/>
            <person name="Bell-Sakyi L."/>
            <person name="Cui X.M."/>
            <person name="Yuan T.T."/>
            <person name="Jiang B.G."/>
            <person name="Yang W.F."/>
            <person name="Lam T.T."/>
            <person name="Chang Q.C."/>
            <person name="Ding S.J."/>
            <person name="Wang X.J."/>
            <person name="Zhu J.G."/>
            <person name="Ruan X.D."/>
            <person name="Zhao L."/>
            <person name="Wei J.T."/>
            <person name="Ye R.Z."/>
            <person name="Que T.C."/>
            <person name="Du C.H."/>
            <person name="Zhou Y.H."/>
            <person name="Cheng J.X."/>
            <person name="Dai P.F."/>
            <person name="Guo W.B."/>
            <person name="Han X.H."/>
            <person name="Huang E.J."/>
            <person name="Li L.F."/>
            <person name="Wei W."/>
            <person name="Gao Y.C."/>
            <person name="Liu J.Z."/>
            <person name="Shao H.Z."/>
            <person name="Wang X."/>
            <person name="Wang C.C."/>
            <person name="Yang T.C."/>
            <person name="Huo Q.B."/>
            <person name="Li W."/>
            <person name="Chen H.Y."/>
            <person name="Chen S.E."/>
            <person name="Zhou L.G."/>
            <person name="Ni X.B."/>
            <person name="Tian J.H."/>
            <person name="Sheng Y."/>
            <person name="Liu T."/>
            <person name="Pan Y.S."/>
            <person name="Xia L.Y."/>
            <person name="Li J."/>
            <person name="Zhao F."/>
            <person name="Cao W.C."/>
        </authorList>
    </citation>
    <scope>NUCLEOTIDE SEQUENCE</scope>
    <source>
        <strain evidence="13">Rmic-2018</strain>
    </source>
</reference>
<dbReference type="GO" id="GO:0003677">
    <property type="term" value="F:DNA binding"/>
    <property type="evidence" value="ECO:0007669"/>
    <property type="project" value="UniProtKB-KW"/>
</dbReference>
<dbReference type="InterPro" id="IPR013087">
    <property type="entry name" value="Znf_C2H2_type"/>
</dbReference>
<dbReference type="SMART" id="SM00355">
    <property type="entry name" value="ZnF_C2H2"/>
    <property type="match status" value="4"/>
</dbReference>
<evidence type="ECO:0000256" key="10">
    <source>
        <dbReference type="ARBA" id="ARBA00023242"/>
    </source>
</evidence>
<feature type="domain" description="C2H2-type" evidence="12">
    <location>
        <begin position="102"/>
        <end position="129"/>
    </location>
</feature>
<evidence type="ECO:0000256" key="5">
    <source>
        <dbReference type="ARBA" id="ARBA00022771"/>
    </source>
</evidence>
<evidence type="ECO:0000256" key="8">
    <source>
        <dbReference type="ARBA" id="ARBA00023125"/>
    </source>
</evidence>
<dbReference type="PANTHER" id="PTHR23235">
    <property type="entry name" value="KRUEPPEL-LIKE TRANSCRIPTION FACTOR"/>
    <property type="match status" value="1"/>
</dbReference>
<dbReference type="Gene3D" id="3.30.160.60">
    <property type="entry name" value="Classic Zinc Finger"/>
    <property type="match status" value="5"/>
</dbReference>
<reference evidence="13" key="2">
    <citation type="submission" date="2021-09" db="EMBL/GenBank/DDBJ databases">
        <authorList>
            <person name="Jia N."/>
            <person name="Wang J."/>
            <person name="Shi W."/>
            <person name="Du L."/>
            <person name="Sun Y."/>
            <person name="Zhan W."/>
            <person name="Jiang J."/>
            <person name="Wang Q."/>
            <person name="Zhang B."/>
            <person name="Ji P."/>
            <person name="Sakyi L.B."/>
            <person name="Cui X."/>
            <person name="Yuan T."/>
            <person name="Jiang B."/>
            <person name="Yang W."/>
            <person name="Lam T.T.-Y."/>
            <person name="Chang Q."/>
            <person name="Ding S."/>
            <person name="Wang X."/>
            <person name="Zhu J."/>
            <person name="Ruan X."/>
            <person name="Zhao L."/>
            <person name="Wei J."/>
            <person name="Que T."/>
            <person name="Du C."/>
            <person name="Cheng J."/>
            <person name="Dai P."/>
            <person name="Han X."/>
            <person name="Huang E."/>
            <person name="Gao Y."/>
            <person name="Liu J."/>
            <person name="Shao H."/>
            <person name="Ye R."/>
            <person name="Li L."/>
            <person name="Wei W."/>
            <person name="Wang X."/>
            <person name="Wang C."/>
            <person name="Huo Q."/>
            <person name="Li W."/>
            <person name="Guo W."/>
            <person name="Chen H."/>
            <person name="Chen S."/>
            <person name="Zhou L."/>
            <person name="Zhou L."/>
            <person name="Ni X."/>
            <person name="Tian J."/>
            <person name="Zhou Y."/>
            <person name="Sheng Y."/>
            <person name="Liu T."/>
            <person name="Pan Y."/>
            <person name="Xia L."/>
            <person name="Li J."/>
            <person name="Zhao F."/>
            <person name="Cao W."/>
        </authorList>
    </citation>
    <scope>NUCLEOTIDE SEQUENCE</scope>
    <source>
        <strain evidence="13">Rmic-2018</strain>
        <tissue evidence="13">Larvae</tissue>
    </source>
</reference>
<keyword evidence="7" id="KW-0805">Transcription regulation</keyword>
<keyword evidence="5 11" id="KW-0863">Zinc-finger</keyword>
<dbReference type="FunFam" id="3.30.160.60:FF:000624">
    <property type="entry name" value="zinc finger protein 697"/>
    <property type="match status" value="1"/>
</dbReference>
<keyword evidence="3" id="KW-0479">Metal-binding</keyword>
<evidence type="ECO:0000256" key="7">
    <source>
        <dbReference type="ARBA" id="ARBA00023015"/>
    </source>
</evidence>
<keyword evidence="9" id="KW-0804">Transcription</keyword>
<keyword evidence="10" id="KW-0539">Nucleus</keyword>
<feature type="domain" description="C2H2-type" evidence="12">
    <location>
        <begin position="166"/>
        <end position="188"/>
    </location>
</feature>
<evidence type="ECO:0000256" key="2">
    <source>
        <dbReference type="ARBA" id="ARBA00006991"/>
    </source>
</evidence>
<dbReference type="FunFam" id="3.30.160.60:FF:000325">
    <property type="entry name" value="ZFP90 zinc finger protein"/>
    <property type="match status" value="1"/>
</dbReference>
<name>A0A9J6DVL7_RHIMP</name>
<dbReference type="GO" id="GO:0005634">
    <property type="term" value="C:nucleus"/>
    <property type="evidence" value="ECO:0007669"/>
    <property type="project" value="UniProtKB-SubCell"/>
</dbReference>
<dbReference type="Pfam" id="PF00096">
    <property type="entry name" value="zf-C2H2"/>
    <property type="match status" value="3"/>
</dbReference>
<dbReference type="Proteomes" id="UP000821866">
    <property type="component" value="Unassembled WGS sequence"/>
</dbReference>
<feature type="domain" description="C2H2-type" evidence="12">
    <location>
        <begin position="28"/>
        <end position="55"/>
    </location>
</feature>
<comment type="similarity">
    <text evidence="2">Belongs to the krueppel C2H2-type zinc-finger protein family.</text>
</comment>
<sequence>MPLVPRMSLSHQRLVAATRQQQVPTHRFQCTYCSYSTNYQTNLNNHERVHTGERPFVCQHCSRSFSRNEHLKKHRCRACETNSFTTAKLNRHMRLHTGERPYQCEVCGRAFTRKDHLQKHLPTHDGRVLKDSLSSDHHHNNNGNGTLASAASFLGSLLSATSQHPYRCKLCGRGFIQKHHYERHAKTHDDHFVDY</sequence>
<evidence type="ECO:0000256" key="11">
    <source>
        <dbReference type="PROSITE-ProRule" id="PRU00042"/>
    </source>
</evidence>
<dbReference type="EMBL" id="JABSTU010000007">
    <property type="protein sequence ID" value="KAH8026267.1"/>
    <property type="molecule type" value="Genomic_DNA"/>
</dbReference>
<organism evidence="13 14">
    <name type="scientific">Rhipicephalus microplus</name>
    <name type="common">Cattle tick</name>
    <name type="synonym">Boophilus microplus</name>
    <dbReference type="NCBI Taxonomy" id="6941"/>
    <lineage>
        <taxon>Eukaryota</taxon>
        <taxon>Metazoa</taxon>
        <taxon>Ecdysozoa</taxon>
        <taxon>Arthropoda</taxon>
        <taxon>Chelicerata</taxon>
        <taxon>Arachnida</taxon>
        <taxon>Acari</taxon>
        <taxon>Parasitiformes</taxon>
        <taxon>Ixodida</taxon>
        <taxon>Ixodoidea</taxon>
        <taxon>Ixodidae</taxon>
        <taxon>Rhipicephalinae</taxon>
        <taxon>Rhipicephalus</taxon>
        <taxon>Boophilus</taxon>
    </lineage>
</organism>
<keyword evidence="4" id="KW-0677">Repeat</keyword>
<comment type="caution">
    <text evidence="13">The sequence shown here is derived from an EMBL/GenBank/DDBJ whole genome shotgun (WGS) entry which is preliminary data.</text>
</comment>
<gene>
    <name evidence="13" type="ORF">HPB51_017805</name>
</gene>
<dbReference type="FunFam" id="3.30.160.60:FF:001506">
    <property type="entry name" value="Zinc finger protein"/>
    <property type="match status" value="1"/>
</dbReference>
<dbReference type="PROSITE" id="PS00028">
    <property type="entry name" value="ZINC_FINGER_C2H2_1"/>
    <property type="match status" value="2"/>
</dbReference>
<evidence type="ECO:0000259" key="12">
    <source>
        <dbReference type="PROSITE" id="PS50157"/>
    </source>
</evidence>
<evidence type="ECO:0000256" key="4">
    <source>
        <dbReference type="ARBA" id="ARBA00022737"/>
    </source>
</evidence>
<proteinExistence type="inferred from homology"/>
<dbReference type="VEuPathDB" id="VectorBase:LOC119169653"/>
<evidence type="ECO:0000313" key="13">
    <source>
        <dbReference type="EMBL" id="KAH8026267.1"/>
    </source>
</evidence>
<dbReference type="SUPFAM" id="SSF57667">
    <property type="entry name" value="beta-beta-alpha zinc fingers"/>
    <property type="match status" value="3"/>
</dbReference>
<evidence type="ECO:0000256" key="9">
    <source>
        <dbReference type="ARBA" id="ARBA00023163"/>
    </source>
</evidence>
<dbReference type="Pfam" id="PF13465">
    <property type="entry name" value="zf-H2C2_2"/>
    <property type="match status" value="1"/>
</dbReference>
<protein>
    <recommendedName>
        <fullName evidence="12">C2H2-type domain-containing protein</fullName>
    </recommendedName>
</protein>
<dbReference type="PROSITE" id="PS50157">
    <property type="entry name" value="ZINC_FINGER_C2H2_2"/>
    <property type="match status" value="5"/>
</dbReference>